<reference evidence="2" key="2">
    <citation type="submission" date="2023-05" db="EMBL/GenBank/DDBJ databases">
        <authorList>
            <person name="Fouks B."/>
        </authorList>
    </citation>
    <scope>NUCLEOTIDE SEQUENCE</scope>
    <source>
        <strain evidence="2">Stay&amp;Tobe</strain>
        <tissue evidence="2">Testes</tissue>
    </source>
</reference>
<evidence type="ECO:0000313" key="3">
    <source>
        <dbReference type="Proteomes" id="UP001233999"/>
    </source>
</evidence>
<dbReference type="PANTHER" id="PTHR14695:SF4">
    <property type="entry name" value="PROTEIN NESSUN DORMA"/>
    <property type="match status" value="1"/>
</dbReference>
<feature type="non-terminal residue" evidence="2">
    <location>
        <position position="1"/>
    </location>
</feature>
<dbReference type="AlphaFoldDB" id="A0AAD8A0P0"/>
<comment type="caution">
    <text evidence="2">The sequence shown here is derived from an EMBL/GenBank/DDBJ whole genome shotgun (WGS) entry which is preliminary data.</text>
</comment>
<dbReference type="PANTHER" id="PTHR14695">
    <property type="entry name" value="SHC SH2-DOMAIN BINDING PROTEIN 1-RELATED"/>
    <property type="match status" value="1"/>
</dbReference>
<keyword evidence="3" id="KW-1185">Reference proteome</keyword>
<accession>A0AAD8A0P0</accession>
<dbReference type="GO" id="GO:0007283">
    <property type="term" value="P:spermatogenesis"/>
    <property type="evidence" value="ECO:0007669"/>
    <property type="project" value="TreeGrafter"/>
</dbReference>
<evidence type="ECO:0000313" key="2">
    <source>
        <dbReference type="EMBL" id="KAJ9589846.1"/>
    </source>
</evidence>
<name>A0AAD8A0P0_DIPPU</name>
<dbReference type="EMBL" id="JASPKZ010004594">
    <property type="protein sequence ID" value="KAJ9589846.1"/>
    <property type="molecule type" value="Genomic_DNA"/>
</dbReference>
<gene>
    <name evidence="2" type="ORF">L9F63_027894</name>
</gene>
<protein>
    <recommendedName>
        <fullName evidence="1">SHC SH2 domain-containing protein</fullName>
    </recommendedName>
</protein>
<reference evidence="2" key="1">
    <citation type="journal article" date="2023" name="IScience">
        <title>Live-bearing cockroach genome reveals convergent evolutionary mechanisms linked to viviparity in insects and beyond.</title>
        <authorList>
            <person name="Fouks B."/>
            <person name="Harrison M.C."/>
            <person name="Mikhailova A.A."/>
            <person name="Marchal E."/>
            <person name="English S."/>
            <person name="Carruthers M."/>
            <person name="Jennings E.C."/>
            <person name="Chiamaka E.L."/>
            <person name="Frigard R.A."/>
            <person name="Pippel M."/>
            <person name="Attardo G.M."/>
            <person name="Benoit J.B."/>
            <person name="Bornberg-Bauer E."/>
            <person name="Tobe S.S."/>
        </authorList>
    </citation>
    <scope>NUCLEOTIDE SEQUENCE</scope>
    <source>
        <strain evidence="2">Stay&amp;Tobe</strain>
    </source>
</reference>
<dbReference type="Proteomes" id="UP001233999">
    <property type="component" value="Unassembled WGS sequence"/>
</dbReference>
<organism evidence="2 3">
    <name type="scientific">Diploptera punctata</name>
    <name type="common">Pacific beetle cockroach</name>
    <dbReference type="NCBI Taxonomy" id="6984"/>
    <lineage>
        <taxon>Eukaryota</taxon>
        <taxon>Metazoa</taxon>
        <taxon>Ecdysozoa</taxon>
        <taxon>Arthropoda</taxon>
        <taxon>Hexapoda</taxon>
        <taxon>Insecta</taxon>
        <taxon>Pterygota</taxon>
        <taxon>Neoptera</taxon>
        <taxon>Polyneoptera</taxon>
        <taxon>Dictyoptera</taxon>
        <taxon>Blattodea</taxon>
        <taxon>Blaberoidea</taxon>
        <taxon>Blaberidae</taxon>
        <taxon>Diplopterinae</taxon>
        <taxon>Diploptera</taxon>
    </lineage>
</organism>
<dbReference type="GO" id="GO:0007112">
    <property type="term" value="P:male meiosis cytokinesis"/>
    <property type="evidence" value="ECO:0007669"/>
    <property type="project" value="TreeGrafter"/>
</dbReference>
<proteinExistence type="predicted"/>
<sequence length="115" mass="13477">VDCVYFEELEAEVTIVAVQGDIHLPEKHVVPLKYLFPTKQDDSVLNIDSTANCLDQYRVFYNHLWRPWDGEGDENNDWVLDHLESRLKLFYDMKNGVISAEATRHIRSLLEEVEK</sequence>
<dbReference type="InterPro" id="IPR057508">
    <property type="entry name" value="SHCBP-like_N"/>
</dbReference>
<feature type="domain" description="SHC SH2" evidence="1">
    <location>
        <begin position="6"/>
        <end position="114"/>
    </location>
</feature>
<dbReference type="InterPro" id="IPR045140">
    <property type="entry name" value="SHCBP1-like"/>
</dbReference>
<dbReference type="Pfam" id="PF23762">
    <property type="entry name" value="SHCBP_N"/>
    <property type="match status" value="1"/>
</dbReference>
<evidence type="ECO:0000259" key="1">
    <source>
        <dbReference type="Pfam" id="PF23762"/>
    </source>
</evidence>